<dbReference type="EMBL" id="EU029714">
    <property type="protein sequence ID" value="ABU68514.1"/>
    <property type="molecule type" value="mRNA"/>
</dbReference>
<evidence type="ECO:0000256" key="2">
    <source>
        <dbReference type="SAM" id="SignalP"/>
    </source>
</evidence>
<organism evidence="3">
    <name type="scientific">Psammophis mossambicus</name>
    <name type="common">Olive grass snake</name>
    <name type="synonym">Psammophis sibilans mossambica</name>
    <dbReference type="NCBI Taxonomy" id="234064"/>
    <lineage>
        <taxon>Eukaryota</taxon>
        <taxon>Metazoa</taxon>
        <taxon>Chordata</taxon>
        <taxon>Craniata</taxon>
        <taxon>Vertebrata</taxon>
        <taxon>Euteleostomi</taxon>
        <taxon>Lepidosauria</taxon>
        <taxon>Squamata</taxon>
        <taxon>Bifurcata</taxon>
        <taxon>Unidentata</taxon>
        <taxon>Episquamata</taxon>
        <taxon>Toxicofera</taxon>
        <taxon>Serpentes</taxon>
        <taxon>Colubroidea</taxon>
        <taxon>Lamprophiidae</taxon>
        <taxon>Psammophiinae</taxon>
        <taxon>Psammophis</taxon>
    </lineage>
</organism>
<sequence length="131" mass="14748">MIQALLVAVCLAVFPYQALSASGVGRRISAIKHTHKRGHHHHNRHPHHLLGSSRILESGNVNDYEVEYPQEVAALANGEVENAQPQTTYEDAVYEEPVVLHLDGKRVYNLQGSVPAPPWQPHARRPRPKYR</sequence>
<feature type="signal peptide" evidence="2">
    <location>
        <begin position="1"/>
        <end position="20"/>
    </location>
</feature>
<feature type="compositionally biased region" description="Basic residues" evidence="1">
    <location>
        <begin position="122"/>
        <end position="131"/>
    </location>
</feature>
<reference evidence="3" key="1">
    <citation type="journal article" date="2007" name="Mol. Cell. Proteomics">
        <title>Evolution of an arsenal: structural and functional diversification of the venom system in the advanced snakes (Caenophidia).</title>
        <authorList>
            <person name="Fry B.G."/>
            <person name="Scheib H."/>
            <person name="van der Weerd L."/>
            <person name="Young B."/>
            <person name="McNaughtan J."/>
            <person name="Ramjan S.F.R."/>
            <person name="Vidal N."/>
            <person name="Poelmann R.E."/>
            <person name="Norman J.A."/>
        </authorList>
    </citation>
    <scope>NUCLEOTIDE SEQUENCE</scope>
    <source>
        <tissue evidence="3">Venom gland</tissue>
    </source>
</reference>
<evidence type="ECO:0000256" key="1">
    <source>
        <dbReference type="SAM" id="MobiDB-lite"/>
    </source>
</evidence>
<protein>
    <submittedName>
        <fullName evidence="3">SVMP-PP-Psa7</fullName>
    </submittedName>
</protein>
<accession>A7X465</accession>
<name>A7X465_PSAMO</name>
<evidence type="ECO:0000313" key="3">
    <source>
        <dbReference type="EMBL" id="ABU68514.1"/>
    </source>
</evidence>
<proteinExistence type="evidence at transcript level"/>
<dbReference type="AlphaFoldDB" id="A7X465"/>
<feature type="region of interest" description="Disordered" evidence="1">
    <location>
        <begin position="111"/>
        <end position="131"/>
    </location>
</feature>
<feature type="chain" id="PRO_5002714962" evidence="2">
    <location>
        <begin position="21"/>
        <end position="131"/>
    </location>
</feature>
<keyword evidence="2" id="KW-0732">Signal</keyword>